<keyword evidence="10" id="KW-1185">Reference proteome</keyword>
<evidence type="ECO:0000313" key="11">
    <source>
        <dbReference type="RefSeq" id="XP_006822371.1"/>
    </source>
</evidence>
<feature type="transmembrane region" description="Helical" evidence="9">
    <location>
        <begin position="475"/>
        <end position="494"/>
    </location>
</feature>
<protein>
    <submittedName>
        <fullName evidence="11">Probable C-mannosyltransferase DPY19L3-like</fullName>
    </submittedName>
</protein>
<keyword evidence="3" id="KW-0328">Glycosyltransferase</keyword>
<feature type="transmembrane region" description="Helical" evidence="9">
    <location>
        <begin position="217"/>
        <end position="233"/>
    </location>
</feature>
<evidence type="ECO:0000256" key="5">
    <source>
        <dbReference type="ARBA" id="ARBA00022692"/>
    </source>
</evidence>
<dbReference type="InterPro" id="IPR018732">
    <property type="entry name" value="Dpy-19/Dpy-19-like"/>
</dbReference>
<dbReference type="Proteomes" id="UP000694865">
    <property type="component" value="Unplaced"/>
</dbReference>
<accession>A0ABM0MQT0</accession>
<feature type="transmembrane region" description="Helical" evidence="9">
    <location>
        <begin position="344"/>
        <end position="365"/>
    </location>
</feature>
<keyword evidence="5 9" id="KW-0812">Transmembrane</keyword>
<dbReference type="PANTHER" id="PTHR31488:SF3">
    <property type="entry name" value="C-MANNOSYLTRANSFERASE DPY19L3"/>
    <property type="match status" value="1"/>
</dbReference>
<feature type="transmembrane region" description="Helical" evidence="9">
    <location>
        <begin position="265"/>
        <end position="283"/>
    </location>
</feature>
<feature type="transmembrane region" description="Helical" evidence="9">
    <location>
        <begin position="158"/>
        <end position="183"/>
    </location>
</feature>
<dbReference type="GeneID" id="102801423"/>
<feature type="transmembrane region" description="Helical" evidence="9">
    <location>
        <begin position="314"/>
        <end position="332"/>
    </location>
</feature>
<feature type="compositionally biased region" description="Basic residues" evidence="8">
    <location>
        <begin position="1"/>
        <end position="19"/>
    </location>
</feature>
<name>A0ABM0MQT0_SACKO</name>
<evidence type="ECO:0000313" key="10">
    <source>
        <dbReference type="Proteomes" id="UP000694865"/>
    </source>
</evidence>
<keyword evidence="7 9" id="KW-0472">Membrane</keyword>
<comment type="subcellular location">
    <subcellularLocation>
        <location evidence="1">Membrane</location>
        <topology evidence="1">Multi-pass membrane protein</topology>
    </subcellularLocation>
</comment>
<evidence type="ECO:0000256" key="2">
    <source>
        <dbReference type="ARBA" id="ARBA00008744"/>
    </source>
</evidence>
<dbReference type="Pfam" id="PF10034">
    <property type="entry name" value="Dpy19"/>
    <property type="match status" value="2"/>
</dbReference>
<evidence type="ECO:0000256" key="1">
    <source>
        <dbReference type="ARBA" id="ARBA00004141"/>
    </source>
</evidence>
<reference evidence="11" key="1">
    <citation type="submission" date="2025-08" db="UniProtKB">
        <authorList>
            <consortium name="RefSeq"/>
        </authorList>
    </citation>
    <scope>IDENTIFICATION</scope>
    <source>
        <tissue evidence="11">Testes</tissue>
    </source>
</reference>
<evidence type="ECO:0000256" key="9">
    <source>
        <dbReference type="SAM" id="Phobius"/>
    </source>
</evidence>
<feature type="transmembrane region" description="Helical" evidence="9">
    <location>
        <begin position="385"/>
        <end position="405"/>
    </location>
</feature>
<dbReference type="RefSeq" id="XP_006822371.1">
    <property type="nucleotide sequence ID" value="XM_006822308.1"/>
</dbReference>
<feature type="region of interest" description="Disordered" evidence="8">
    <location>
        <begin position="1"/>
        <end position="27"/>
    </location>
</feature>
<gene>
    <name evidence="11" type="primary">LOC102801423</name>
</gene>
<comment type="similarity">
    <text evidence="2">Belongs to the dpy-19 family.</text>
</comment>
<evidence type="ECO:0000256" key="6">
    <source>
        <dbReference type="ARBA" id="ARBA00022989"/>
    </source>
</evidence>
<feature type="transmembrane region" description="Helical" evidence="9">
    <location>
        <begin position="240"/>
        <end position="259"/>
    </location>
</feature>
<organism evidence="10 11">
    <name type="scientific">Saccoglossus kowalevskii</name>
    <name type="common">Acorn worm</name>
    <dbReference type="NCBI Taxonomy" id="10224"/>
    <lineage>
        <taxon>Eukaryota</taxon>
        <taxon>Metazoa</taxon>
        <taxon>Hemichordata</taxon>
        <taxon>Enteropneusta</taxon>
        <taxon>Harrimaniidae</taxon>
        <taxon>Saccoglossus</taxon>
    </lineage>
</organism>
<evidence type="ECO:0000256" key="8">
    <source>
        <dbReference type="SAM" id="MobiDB-lite"/>
    </source>
</evidence>
<evidence type="ECO:0000256" key="3">
    <source>
        <dbReference type="ARBA" id="ARBA00022676"/>
    </source>
</evidence>
<keyword evidence="6 9" id="KW-1133">Transmembrane helix</keyword>
<keyword evidence="4" id="KW-0808">Transferase</keyword>
<evidence type="ECO:0000256" key="4">
    <source>
        <dbReference type="ARBA" id="ARBA00022679"/>
    </source>
</evidence>
<evidence type="ECO:0000256" key="7">
    <source>
        <dbReference type="ARBA" id="ARBA00023136"/>
    </source>
</evidence>
<proteinExistence type="inferred from homology"/>
<feature type="transmembrane region" description="Helical" evidence="9">
    <location>
        <begin position="42"/>
        <end position="61"/>
    </location>
</feature>
<dbReference type="PANTHER" id="PTHR31488">
    <property type="entry name" value="DPY-19-LIKE 1, LIKE (H. SAPIENS)"/>
    <property type="match status" value="1"/>
</dbReference>
<sequence>MSAELRKRRPGKTKTGRRTQTRDRKFSQNHCLNDEVSPSRLLFRNSVFFAIGLTLSLYMGYKHVIYMNTLHENRLWFSNIKEVEREISFRTESGLYYSYYKQMLKAPSINQGLYELTHDNMTENWRTINVLERMNIYQEVILSIMYRMFNIAKWLEPVYFYIDTVLFLHGMYVIALYCTSWMLSGSWLSGVLTAAFYIFNKEDTTRVEFTIPLRESFSLPFLFMQIAFITYYFRPQLSQLKQRIVCCFIGLCTLFFVLTWQFAQFVLLLQAMALFGCAVLDMVPLQKIKTIYIIHIISLMTVCTSQFFHPMILGSLVLSFIPAAFMVFHIKGKNSLPCGIMGRIFRIIFYIISVLGLMVAVNNIIKNIINIEADEHIFKFLSAKFGLLIPAISGTVRIFTLNFGLEKSLALKGLPGNVKHNIVRFLQVFDKLFKFLELPAFYFVRDFDANLYLCTGAFGFLPFDTFERLSSNGLFPLYLVVQTALLVILAIALVQNWKNESSLIDNCHAKDTLQVESKSTSHILSERPELVFHAIQTVFFGLMALSTMRFKYLWTPEMCILAGFAIGDSKTWKFLVKKFNITSELTCLPALYAELDELREFYDPDTVDLMEWIKNSTSKSAVFSGSMQLLAGVKLCTGRKLTNHPHYEDKQLREKTIQVQVLCFVPVSRTQYWLGPTTRKNPENPTLYYIQYKHIENMPGCAVVQNHYWPQ</sequence>